<sequence length="204" mass="22751">MSQIRSSSREGERFWVDLEREHDLAPPLFGWTPTPQEPPQHGIKLYSLCSARVHPLLPITSSSGKLHLKHHDGSKTGNSVSEDTSHAALELPQTWERCGTRVVPRERNANAVCIVRMHVDDHLEYNVEDLQAVVYFSLPIVIHPLVIKQKMTCGQSTVFIAHAFHGFVMVSTSLSFPLLALPLISPPIQYLSPTELIDVPSPPV</sequence>
<dbReference type="InParanoid" id="A0A0C3NUJ1"/>
<organism evidence="2 3">
    <name type="scientific">Pisolithus tinctorius Marx 270</name>
    <dbReference type="NCBI Taxonomy" id="870435"/>
    <lineage>
        <taxon>Eukaryota</taxon>
        <taxon>Fungi</taxon>
        <taxon>Dikarya</taxon>
        <taxon>Basidiomycota</taxon>
        <taxon>Agaricomycotina</taxon>
        <taxon>Agaricomycetes</taxon>
        <taxon>Agaricomycetidae</taxon>
        <taxon>Boletales</taxon>
        <taxon>Sclerodermatineae</taxon>
        <taxon>Pisolithaceae</taxon>
        <taxon>Pisolithus</taxon>
    </lineage>
</organism>
<reference evidence="3" key="2">
    <citation type="submission" date="2015-01" db="EMBL/GenBank/DDBJ databases">
        <title>Evolutionary Origins and Diversification of the Mycorrhizal Mutualists.</title>
        <authorList>
            <consortium name="DOE Joint Genome Institute"/>
            <consortium name="Mycorrhizal Genomics Consortium"/>
            <person name="Kohler A."/>
            <person name="Kuo A."/>
            <person name="Nagy L.G."/>
            <person name="Floudas D."/>
            <person name="Copeland A."/>
            <person name="Barry K.W."/>
            <person name="Cichocki N."/>
            <person name="Veneault-Fourrey C."/>
            <person name="LaButti K."/>
            <person name="Lindquist E.A."/>
            <person name="Lipzen A."/>
            <person name="Lundell T."/>
            <person name="Morin E."/>
            <person name="Murat C."/>
            <person name="Riley R."/>
            <person name="Ohm R."/>
            <person name="Sun H."/>
            <person name="Tunlid A."/>
            <person name="Henrissat B."/>
            <person name="Grigoriev I.V."/>
            <person name="Hibbett D.S."/>
            <person name="Martin F."/>
        </authorList>
    </citation>
    <scope>NUCLEOTIDE SEQUENCE [LARGE SCALE GENOMIC DNA]</scope>
    <source>
        <strain evidence="3">Marx 270</strain>
    </source>
</reference>
<keyword evidence="1" id="KW-1133">Transmembrane helix</keyword>
<protein>
    <submittedName>
        <fullName evidence="2">Uncharacterized protein</fullName>
    </submittedName>
</protein>
<dbReference type="HOGENOM" id="CLU_1343752_0_0_1"/>
<accession>A0A0C3NUJ1</accession>
<dbReference type="EMBL" id="KN831970">
    <property type="protein sequence ID" value="KIO04555.1"/>
    <property type="molecule type" value="Genomic_DNA"/>
</dbReference>
<evidence type="ECO:0000256" key="1">
    <source>
        <dbReference type="SAM" id="Phobius"/>
    </source>
</evidence>
<gene>
    <name evidence="2" type="ORF">M404DRAFT_26027</name>
</gene>
<name>A0A0C3NUJ1_PISTI</name>
<evidence type="ECO:0000313" key="3">
    <source>
        <dbReference type="Proteomes" id="UP000054217"/>
    </source>
</evidence>
<proteinExistence type="predicted"/>
<dbReference type="Proteomes" id="UP000054217">
    <property type="component" value="Unassembled WGS sequence"/>
</dbReference>
<evidence type="ECO:0000313" key="2">
    <source>
        <dbReference type="EMBL" id="KIO04555.1"/>
    </source>
</evidence>
<keyword evidence="1" id="KW-0812">Transmembrane</keyword>
<reference evidence="2 3" key="1">
    <citation type="submission" date="2014-04" db="EMBL/GenBank/DDBJ databases">
        <authorList>
            <consortium name="DOE Joint Genome Institute"/>
            <person name="Kuo A."/>
            <person name="Kohler A."/>
            <person name="Costa M.D."/>
            <person name="Nagy L.G."/>
            <person name="Floudas D."/>
            <person name="Copeland A."/>
            <person name="Barry K.W."/>
            <person name="Cichocki N."/>
            <person name="Veneault-Fourrey C."/>
            <person name="LaButti K."/>
            <person name="Lindquist E.A."/>
            <person name="Lipzen A."/>
            <person name="Lundell T."/>
            <person name="Morin E."/>
            <person name="Murat C."/>
            <person name="Sun H."/>
            <person name="Tunlid A."/>
            <person name="Henrissat B."/>
            <person name="Grigoriev I.V."/>
            <person name="Hibbett D.S."/>
            <person name="Martin F."/>
            <person name="Nordberg H.P."/>
            <person name="Cantor M.N."/>
            <person name="Hua S.X."/>
        </authorList>
    </citation>
    <scope>NUCLEOTIDE SEQUENCE [LARGE SCALE GENOMIC DNA]</scope>
    <source>
        <strain evidence="2 3">Marx 270</strain>
    </source>
</reference>
<keyword evidence="3" id="KW-1185">Reference proteome</keyword>
<keyword evidence="1" id="KW-0472">Membrane</keyword>
<dbReference type="AlphaFoldDB" id="A0A0C3NUJ1"/>
<feature type="transmembrane region" description="Helical" evidence="1">
    <location>
        <begin position="158"/>
        <end position="184"/>
    </location>
</feature>